<feature type="transmembrane region" description="Helical" evidence="7">
    <location>
        <begin position="226"/>
        <end position="248"/>
    </location>
</feature>
<keyword evidence="3" id="KW-1003">Cell membrane</keyword>
<dbReference type="InterPro" id="IPR000515">
    <property type="entry name" value="MetI-like"/>
</dbReference>
<dbReference type="RefSeq" id="WP_277539447.1">
    <property type="nucleotide sequence ID" value="NZ_JAPDIA010000009.1"/>
</dbReference>
<keyword evidence="4 7" id="KW-0812">Transmembrane</keyword>
<comment type="caution">
    <text evidence="9">The sequence shown here is derived from an EMBL/GenBank/DDBJ whole genome shotgun (WGS) entry which is preliminary data.</text>
</comment>
<keyword evidence="5 7" id="KW-1133">Transmembrane helix</keyword>
<accession>A0A9X4QX51</accession>
<dbReference type="Pfam" id="PF00528">
    <property type="entry name" value="BPD_transp_1"/>
    <property type="match status" value="2"/>
</dbReference>
<evidence type="ECO:0000256" key="6">
    <source>
        <dbReference type="ARBA" id="ARBA00023136"/>
    </source>
</evidence>
<evidence type="ECO:0000256" key="1">
    <source>
        <dbReference type="ARBA" id="ARBA00004651"/>
    </source>
</evidence>
<dbReference type="PANTHER" id="PTHR30193">
    <property type="entry name" value="ABC TRANSPORTER PERMEASE PROTEIN"/>
    <property type="match status" value="1"/>
</dbReference>
<feature type="transmembrane region" description="Helical" evidence="7">
    <location>
        <begin position="427"/>
        <end position="449"/>
    </location>
</feature>
<keyword evidence="6 7" id="KW-0472">Membrane</keyword>
<evidence type="ECO:0000256" key="2">
    <source>
        <dbReference type="ARBA" id="ARBA00022448"/>
    </source>
</evidence>
<dbReference type="InterPro" id="IPR051393">
    <property type="entry name" value="ABC_transporter_permease"/>
</dbReference>
<feature type="transmembrane region" description="Helical" evidence="7">
    <location>
        <begin position="121"/>
        <end position="140"/>
    </location>
</feature>
<keyword evidence="2 7" id="KW-0813">Transport</keyword>
<comment type="similarity">
    <text evidence="7">Belongs to the binding-protein-dependent transport system permease family.</text>
</comment>
<feature type="domain" description="ABC transmembrane type-1" evidence="8">
    <location>
        <begin position="84"/>
        <end position="295"/>
    </location>
</feature>
<dbReference type="InterPro" id="IPR035906">
    <property type="entry name" value="MetI-like_sf"/>
</dbReference>
<feature type="transmembrane region" description="Helical" evidence="7">
    <location>
        <begin position="565"/>
        <end position="582"/>
    </location>
</feature>
<evidence type="ECO:0000259" key="8">
    <source>
        <dbReference type="PROSITE" id="PS50928"/>
    </source>
</evidence>
<protein>
    <submittedName>
        <fullName evidence="9">ABC transporter permease subunit</fullName>
    </submittedName>
</protein>
<comment type="subcellular location">
    <subcellularLocation>
        <location evidence="1 7">Cell membrane</location>
        <topology evidence="1 7">Multi-pass membrane protein</topology>
    </subcellularLocation>
</comment>
<feature type="transmembrane region" description="Helical" evidence="7">
    <location>
        <begin position="88"/>
        <end position="109"/>
    </location>
</feature>
<dbReference type="SUPFAM" id="SSF161098">
    <property type="entry name" value="MetI-like"/>
    <property type="match status" value="2"/>
</dbReference>
<feature type="transmembrane region" description="Helical" evidence="7">
    <location>
        <begin position="391"/>
        <end position="415"/>
    </location>
</feature>
<feature type="transmembrane region" description="Helical" evidence="7">
    <location>
        <begin position="24"/>
        <end position="46"/>
    </location>
</feature>
<dbReference type="GO" id="GO:0055085">
    <property type="term" value="P:transmembrane transport"/>
    <property type="evidence" value="ECO:0007669"/>
    <property type="project" value="InterPro"/>
</dbReference>
<evidence type="ECO:0000256" key="5">
    <source>
        <dbReference type="ARBA" id="ARBA00022989"/>
    </source>
</evidence>
<dbReference type="Proteomes" id="UP001153404">
    <property type="component" value="Unassembled WGS sequence"/>
</dbReference>
<name>A0A9X4QX51_9BACL</name>
<evidence type="ECO:0000313" key="9">
    <source>
        <dbReference type="EMBL" id="MDG0814480.1"/>
    </source>
</evidence>
<reference evidence="9" key="1">
    <citation type="submission" date="2022-10" db="EMBL/GenBank/DDBJ databases">
        <title>Comparative genomic analysis of Cohnella hashimotonis sp. nov., isolated from the International Space Station.</title>
        <authorList>
            <person name="Simpson A."/>
            <person name="Venkateswaran K."/>
        </authorList>
    </citation>
    <scope>NUCLEOTIDE SEQUENCE</scope>
    <source>
        <strain evidence="9">DSM 28161</strain>
    </source>
</reference>
<feature type="transmembrane region" description="Helical" evidence="7">
    <location>
        <begin position="326"/>
        <end position="348"/>
    </location>
</feature>
<dbReference type="EMBL" id="JAPDIA010000009">
    <property type="protein sequence ID" value="MDG0814480.1"/>
    <property type="molecule type" value="Genomic_DNA"/>
</dbReference>
<organism evidence="9 10">
    <name type="scientific">Cohnella rhizosphaerae</name>
    <dbReference type="NCBI Taxonomy" id="1457232"/>
    <lineage>
        <taxon>Bacteria</taxon>
        <taxon>Bacillati</taxon>
        <taxon>Bacillota</taxon>
        <taxon>Bacilli</taxon>
        <taxon>Bacillales</taxon>
        <taxon>Paenibacillaceae</taxon>
        <taxon>Cohnella</taxon>
    </lineage>
</organism>
<keyword evidence="10" id="KW-1185">Reference proteome</keyword>
<sequence length="597" mass="66629">MGAHNPAAAARGASGRFIRAGREYFWGVAFVLPAIAVFCVFLWTPIAKGIGYSFMNVDFVNGDTFVGWKNYREVFSNGDTVIAAKNTLYYMFLGLVMGFWVPSLVSIAVSELRWFQAAMRLIVYLPNIVPAVVLYGMWQWLYDPLGPMNQILSWVGIDPVAWLTAKGAAMVSIVIVETWQGFGGATLIYLAGIVGIPKDLYEAAEIDGAGVLQRIRHITIPGIRHLYALLFVLQLIHASQGFMTHMALTGGGPNRATLTYMYQIINEAFTNLNYGKASAMGVLMFVVLVVLSLALYAIQGEEQAVMSRSVRERSIMSNFDFRKRSIAAGYAVMLAVLVAIAITMLYPFGTTFFSSLKSKQEIYTFPPTYFPHHLAWENYKEGFRYLPVGRAFWNTLIVYAGSAALPLLVTGLAAFSMSQMKLPFRKGVSLFFMSTLMIPSATYLIPNFLNLQSLGLIDSYWALWLPSCANAFHILLLKSFFDGIHKELFEAARIDGASELRCFFSLAVPLSIPAFTTLLIFAFTATWNDWYWPSLVLTSQDKYPIATMVYHNIIQSGNIPWNEKFSVLSFVMLPPLVFFLFFQKHIMSGLNLAGVKG</sequence>
<dbReference type="Gene3D" id="1.10.3720.10">
    <property type="entry name" value="MetI-like"/>
    <property type="match status" value="2"/>
</dbReference>
<dbReference type="PROSITE" id="PS50928">
    <property type="entry name" value="ABC_TM1"/>
    <property type="match status" value="2"/>
</dbReference>
<evidence type="ECO:0000256" key="3">
    <source>
        <dbReference type="ARBA" id="ARBA00022475"/>
    </source>
</evidence>
<evidence type="ECO:0000256" key="4">
    <source>
        <dbReference type="ARBA" id="ARBA00022692"/>
    </source>
</evidence>
<dbReference type="PANTHER" id="PTHR30193:SF41">
    <property type="entry name" value="DIACETYLCHITOBIOSE UPTAKE SYSTEM PERMEASE PROTEIN NGCF"/>
    <property type="match status" value="1"/>
</dbReference>
<evidence type="ECO:0000256" key="7">
    <source>
        <dbReference type="RuleBase" id="RU363032"/>
    </source>
</evidence>
<dbReference type="GO" id="GO:0005886">
    <property type="term" value="C:plasma membrane"/>
    <property type="evidence" value="ECO:0007669"/>
    <property type="project" value="UniProtKB-SubCell"/>
</dbReference>
<evidence type="ECO:0000313" key="10">
    <source>
        <dbReference type="Proteomes" id="UP001153404"/>
    </source>
</evidence>
<feature type="transmembrane region" description="Helical" evidence="7">
    <location>
        <begin position="277"/>
        <end position="298"/>
    </location>
</feature>
<dbReference type="CDD" id="cd06261">
    <property type="entry name" value="TM_PBP2"/>
    <property type="match status" value="2"/>
</dbReference>
<feature type="transmembrane region" description="Helical" evidence="7">
    <location>
        <begin position="502"/>
        <end position="527"/>
    </location>
</feature>
<gene>
    <name evidence="9" type="ORF">OMP40_38255</name>
</gene>
<feature type="transmembrane region" description="Helical" evidence="7">
    <location>
        <begin position="461"/>
        <end position="481"/>
    </location>
</feature>
<feature type="domain" description="ABC transmembrane type-1" evidence="8">
    <location>
        <begin position="392"/>
        <end position="582"/>
    </location>
</feature>
<dbReference type="AlphaFoldDB" id="A0A9X4QX51"/>
<proteinExistence type="inferred from homology"/>